<name>A0A8H7WKF0_9HELO</name>
<dbReference type="AlphaFoldDB" id="A0A8H7WKF0"/>
<gene>
    <name evidence="1" type="ORF">IFR04_000407</name>
</gene>
<protein>
    <recommendedName>
        <fullName evidence="3">Fungal N-terminal domain-containing protein</fullName>
    </recommendedName>
</protein>
<evidence type="ECO:0008006" key="3">
    <source>
        <dbReference type="Google" id="ProtNLM"/>
    </source>
</evidence>
<dbReference type="EMBL" id="JAFJYH010000002">
    <property type="protein sequence ID" value="KAG4426525.1"/>
    <property type="molecule type" value="Genomic_DNA"/>
</dbReference>
<comment type="caution">
    <text evidence="1">The sequence shown here is derived from an EMBL/GenBank/DDBJ whole genome shotgun (WGS) entry which is preliminary data.</text>
</comment>
<reference evidence="1" key="1">
    <citation type="submission" date="2021-02" db="EMBL/GenBank/DDBJ databases">
        <title>Genome sequence Cadophora malorum strain M34.</title>
        <authorList>
            <person name="Stefanovic E."/>
            <person name="Vu D."/>
            <person name="Scully C."/>
            <person name="Dijksterhuis J."/>
            <person name="Roader J."/>
            <person name="Houbraken J."/>
        </authorList>
    </citation>
    <scope>NUCLEOTIDE SEQUENCE</scope>
    <source>
        <strain evidence="1">M34</strain>
    </source>
</reference>
<accession>A0A8H7WKF0</accession>
<evidence type="ECO:0000313" key="2">
    <source>
        <dbReference type="Proteomes" id="UP000664132"/>
    </source>
</evidence>
<proteinExistence type="predicted"/>
<dbReference type="OrthoDB" id="7464126at2759"/>
<dbReference type="Proteomes" id="UP000664132">
    <property type="component" value="Unassembled WGS sequence"/>
</dbReference>
<sequence length="247" mass="27797">MSFGFSATDFVLLVRLARRTFRNCQEAGEGYVEIAREVRCLRSVLKSLRNEAQNPESKIFTQAPASTKQLLATADGCKNVLDSLDSVLEKYEGLKPDGETSGGKRFWQRFRFGSKAEELGVIRGKLVTHASTMSILIDTMQIMASDRVEGQIDDGFTKMAGAFERIRKEIVNIASQKREEESKGATVSSLSLSTYAGDEKEVRKDFRRELVKRGFRSQSLDKHKLVLQAYMLDWTKAISSTNIKHRA</sequence>
<organism evidence="1 2">
    <name type="scientific">Cadophora malorum</name>
    <dbReference type="NCBI Taxonomy" id="108018"/>
    <lineage>
        <taxon>Eukaryota</taxon>
        <taxon>Fungi</taxon>
        <taxon>Dikarya</taxon>
        <taxon>Ascomycota</taxon>
        <taxon>Pezizomycotina</taxon>
        <taxon>Leotiomycetes</taxon>
        <taxon>Helotiales</taxon>
        <taxon>Ploettnerulaceae</taxon>
        <taxon>Cadophora</taxon>
    </lineage>
</organism>
<evidence type="ECO:0000313" key="1">
    <source>
        <dbReference type="EMBL" id="KAG4426525.1"/>
    </source>
</evidence>
<keyword evidence="2" id="KW-1185">Reference proteome</keyword>